<dbReference type="InterPro" id="IPR028098">
    <property type="entry name" value="Glyco_trans_4-like_N"/>
</dbReference>
<feature type="domain" description="Glycosyltransferase subfamily 4-like N-terminal" evidence="2">
    <location>
        <begin position="56"/>
        <end position="176"/>
    </location>
</feature>
<dbReference type="PANTHER" id="PTHR45947:SF3">
    <property type="entry name" value="SULFOQUINOVOSYL TRANSFERASE SQD2"/>
    <property type="match status" value="1"/>
</dbReference>
<proteinExistence type="predicted"/>
<evidence type="ECO:0000259" key="2">
    <source>
        <dbReference type="Pfam" id="PF13439"/>
    </source>
</evidence>
<feature type="domain" description="Glycosyl transferase family 1" evidence="1">
    <location>
        <begin position="185"/>
        <end position="304"/>
    </location>
</feature>
<organism evidence="3">
    <name type="scientific">Streptococcus suis</name>
    <dbReference type="NCBI Taxonomy" id="1307"/>
    <lineage>
        <taxon>Bacteria</taxon>
        <taxon>Bacillati</taxon>
        <taxon>Bacillota</taxon>
        <taxon>Bacilli</taxon>
        <taxon>Lactobacillales</taxon>
        <taxon>Streptococcaceae</taxon>
        <taxon>Streptococcus</taxon>
    </lineage>
</organism>
<dbReference type="InterPro" id="IPR050194">
    <property type="entry name" value="Glycosyltransferase_grp1"/>
</dbReference>
<protein>
    <submittedName>
        <fullName evidence="3">Cps23I</fullName>
    </submittedName>
    <submittedName>
        <fullName evidence="4">Glycosyltransferase</fullName>
    </submittedName>
</protein>
<dbReference type="Pfam" id="PF13439">
    <property type="entry name" value="Glyco_transf_4"/>
    <property type="match status" value="1"/>
</dbReference>
<evidence type="ECO:0000313" key="3">
    <source>
        <dbReference type="EMBL" id="AEH57597.1"/>
    </source>
</evidence>
<gene>
    <name evidence="3" type="primary">cps23I</name>
</gene>
<dbReference type="PANTHER" id="PTHR45947">
    <property type="entry name" value="SULFOQUINOVOSYL TRANSFERASE SQD2"/>
    <property type="match status" value="1"/>
</dbReference>
<reference evidence="3" key="1">
    <citation type="journal article" date="2011" name="FEMS Microbiol. Lett.">
        <title>Genetic analysis of the capsular polysaccharide synthesis locus in 15 Streptococcus suis serotypes.</title>
        <authorList>
            <person name="Wang K."/>
            <person name="Fan W."/>
            <person name="Cai L."/>
            <person name="Huang B."/>
            <person name="Lu C."/>
        </authorList>
    </citation>
    <scope>NUCLEOTIDE SEQUENCE</scope>
    <source>
        <strain evidence="3">89-2479</strain>
    </source>
</reference>
<evidence type="ECO:0000313" key="4">
    <source>
        <dbReference type="EMBL" id="FAA01065.1"/>
    </source>
</evidence>
<dbReference type="EMBL" id="BR001010">
    <property type="protein sequence ID" value="FAA01065.1"/>
    <property type="molecule type" value="Genomic_DNA"/>
</dbReference>
<dbReference type="Gene3D" id="3.40.50.2000">
    <property type="entry name" value="Glycogen Phosphorylase B"/>
    <property type="match status" value="2"/>
</dbReference>
<accession>G8DU96</accession>
<dbReference type="InterPro" id="IPR001296">
    <property type="entry name" value="Glyco_trans_1"/>
</dbReference>
<dbReference type="GO" id="GO:0016757">
    <property type="term" value="F:glycosyltransferase activity"/>
    <property type="evidence" value="ECO:0007669"/>
    <property type="project" value="InterPro"/>
</dbReference>
<dbReference type="RefSeq" id="WP_024394521.1">
    <property type="nucleotide sequence ID" value="NZ_CP134472.1"/>
</dbReference>
<evidence type="ECO:0000259" key="1">
    <source>
        <dbReference type="Pfam" id="PF00534"/>
    </source>
</evidence>
<sequence>MRILQIYDHAGISSGIVSVIMSWHRSNLLEDVKFDFLFTKKIEPSYEEEILNCGGEVFYIDDIEEKSSVFTFIKKVNKFFEKNAYRYDGVHLHSANFAFPYLYFAKKYGIPLRILHVHSVAFGNNLLSGIRNIPLIYFNRFLANSFIACSTNAAKTWFGLLGISNFEIIPNPLEVEKYGQNMDIRREVRSQLNIKDDTIILGHVSNMTPLKEVPFIIDVLDRLRQDGFECKLVLIGKDVLPATVKDKINIYNLEQEVINLGVRSDIEMVLHAIDVCLMPSKSEGFGMVPLECQAADVPVIISKNFPKEIKASEKVSVLERDVELWSSEVVKMLPKRFVSNNLNNLKFNFSLQTVVPKLYKFYHRITE</sequence>
<name>G8DU96_STRSU</name>
<dbReference type="EMBL" id="JF273655">
    <property type="protein sequence ID" value="AEH57597.1"/>
    <property type="molecule type" value="Genomic_DNA"/>
</dbReference>
<dbReference type="SUPFAM" id="SSF53756">
    <property type="entry name" value="UDP-Glycosyltransferase/glycogen phosphorylase"/>
    <property type="match status" value="1"/>
</dbReference>
<dbReference type="AlphaFoldDB" id="G8DU96"/>
<reference evidence="4" key="2">
    <citation type="journal article" date="2013" name="Appl. Environ. Microbiol.">
        <title>Genetic analysis of capsular polysaccharide synthesis gene clusters from all serotypes of Streptococcus suis: potential mechanisms for generation of capsular variation.</title>
        <authorList>
            <person name="Okura M."/>
            <person name="Takamatsu D."/>
            <person name="Maruyama F."/>
            <person name="Nozawa T."/>
            <person name="Nakagawa I."/>
            <person name="Osaki M."/>
            <person name="Sekizaki T."/>
            <person name="Gottschalk M."/>
            <person name="Kumagai Y."/>
            <person name="Hamada S."/>
        </authorList>
    </citation>
    <scope>NUCLEOTIDE SEQUENCE</scope>
    <source>
        <strain evidence="4">89-2479</strain>
    </source>
</reference>
<keyword evidence="4" id="KW-0808">Transferase</keyword>
<dbReference type="Pfam" id="PF00534">
    <property type="entry name" value="Glycos_transf_1"/>
    <property type="match status" value="1"/>
</dbReference>